<reference evidence="3" key="1">
    <citation type="journal article" date="2014" name="Nat. Genet.">
        <title>Genome of the human hookworm Necator americanus.</title>
        <authorList>
            <person name="Tang Y.T."/>
            <person name="Gao X."/>
            <person name="Rosa B.A."/>
            <person name="Abubucker S."/>
            <person name="Hallsworth-Pepin K."/>
            <person name="Martin J."/>
            <person name="Tyagi R."/>
            <person name="Heizer E."/>
            <person name="Zhang X."/>
            <person name="Bhonagiri-Palsikar V."/>
            <person name="Minx P."/>
            <person name="Warren W.C."/>
            <person name="Wang Q."/>
            <person name="Zhan B."/>
            <person name="Hotez P.J."/>
            <person name="Sternberg P.W."/>
            <person name="Dougall A."/>
            <person name="Gaze S.T."/>
            <person name="Mulvenna J."/>
            <person name="Sotillo J."/>
            <person name="Ranganathan S."/>
            <person name="Rabelo E.M."/>
            <person name="Wilson R.K."/>
            <person name="Felgner P.L."/>
            <person name="Bethony J."/>
            <person name="Hawdon J.M."/>
            <person name="Gasser R.B."/>
            <person name="Loukas A."/>
            <person name="Mitreva M."/>
        </authorList>
    </citation>
    <scope>NUCLEOTIDE SEQUENCE [LARGE SCALE GENOMIC DNA]</scope>
</reference>
<feature type="compositionally biased region" description="Basic and acidic residues" evidence="1">
    <location>
        <begin position="183"/>
        <end position="207"/>
    </location>
</feature>
<dbReference type="AlphaFoldDB" id="W2TBY6"/>
<dbReference type="EMBL" id="KI659793">
    <property type="protein sequence ID" value="ETN78706.1"/>
    <property type="molecule type" value="Genomic_DNA"/>
</dbReference>
<feature type="compositionally biased region" description="Acidic residues" evidence="1">
    <location>
        <begin position="13"/>
        <end position="23"/>
    </location>
</feature>
<feature type="compositionally biased region" description="Polar residues" evidence="1">
    <location>
        <begin position="168"/>
        <end position="180"/>
    </location>
</feature>
<feature type="compositionally biased region" description="Polar residues" evidence="1">
    <location>
        <begin position="331"/>
        <end position="346"/>
    </location>
</feature>
<feature type="compositionally biased region" description="Acidic residues" evidence="1">
    <location>
        <begin position="42"/>
        <end position="52"/>
    </location>
</feature>
<evidence type="ECO:0000256" key="1">
    <source>
        <dbReference type="SAM" id="MobiDB-lite"/>
    </source>
</evidence>
<dbReference type="Proteomes" id="UP000053676">
    <property type="component" value="Unassembled WGS sequence"/>
</dbReference>
<organism evidence="2 3">
    <name type="scientific">Necator americanus</name>
    <name type="common">Human hookworm</name>
    <dbReference type="NCBI Taxonomy" id="51031"/>
    <lineage>
        <taxon>Eukaryota</taxon>
        <taxon>Metazoa</taxon>
        <taxon>Ecdysozoa</taxon>
        <taxon>Nematoda</taxon>
        <taxon>Chromadorea</taxon>
        <taxon>Rhabditida</taxon>
        <taxon>Rhabditina</taxon>
        <taxon>Rhabditomorpha</taxon>
        <taxon>Strongyloidea</taxon>
        <taxon>Ancylostomatidae</taxon>
        <taxon>Bunostominae</taxon>
        <taxon>Necator</taxon>
    </lineage>
</organism>
<name>W2TBY6_NECAM</name>
<feature type="compositionally biased region" description="Acidic residues" evidence="1">
    <location>
        <begin position="64"/>
        <end position="74"/>
    </location>
</feature>
<feature type="compositionally biased region" description="Polar residues" evidence="1">
    <location>
        <begin position="151"/>
        <end position="160"/>
    </location>
</feature>
<feature type="compositionally biased region" description="Low complexity" evidence="1">
    <location>
        <begin position="133"/>
        <end position="150"/>
    </location>
</feature>
<proteinExistence type="predicted"/>
<evidence type="ECO:0000313" key="2">
    <source>
        <dbReference type="EMBL" id="ETN78706.1"/>
    </source>
</evidence>
<feature type="compositionally biased region" description="Basic and acidic residues" evidence="1">
    <location>
        <begin position="263"/>
        <end position="284"/>
    </location>
</feature>
<feature type="compositionally biased region" description="Polar residues" evidence="1">
    <location>
        <begin position="352"/>
        <end position="364"/>
    </location>
</feature>
<gene>
    <name evidence="2" type="ORF">NECAME_02854</name>
</gene>
<evidence type="ECO:0000313" key="3">
    <source>
        <dbReference type="Proteomes" id="UP000053676"/>
    </source>
</evidence>
<dbReference type="KEGG" id="nai:NECAME_02854"/>
<sequence length="455" mass="49747">MYLGSQRRRTPSDLDDEDSEESGSESSDIVYLGSQIRRSPPDVDDEDSEESESGSSDIVYLGTDADEEDSEETGSESSDVVFLGSYEVQSSSEPSHENSVDSESAPVDPDNREQISPINVVSDDDGAETDQMSSEPVEPSVEPNEISSISALSDENNNETVPKPTEPVEQNRNENNSSISAFPHKDTAESDSKSKKPMETESNEKIIRIIVDSDEEDEAETDPKSNEVVGAEINEKSSSINRLCFSAPPFFHRTLSVALSDGNNEKTDPKSKEPVRAESNEKIIRIIVDSDEEDEEETYPKSSEVVGAEINEKSSSITLLSDETALESDPKSSGQLSSTTMCSGESNRGVESDSNTLVGPSSREQYVPPLLSDDDIVVPEDPSLNVLWLADQPQNTISEMTFAELNANFNGINSSYIFGPEPRYVYPYENPLQLDLNPVVDAARKNNDEEAPNNA</sequence>
<accession>W2TBY6</accession>
<keyword evidence="3" id="KW-1185">Reference proteome</keyword>
<feature type="region of interest" description="Disordered" evidence="1">
    <location>
        <begin position="1"/>
        <end position="229"/>
    </location>
</feature>
<feature type="region of interest" description="Disordered" evidence="1">
    <location>
        <begin position="259"/>
        <end position="367"/>
    </location>
</feature>
<protein>
    <submittedName>
        <fullName evidence="2">Uncharacterized protein</fullName>
    </submittedName>
</protein>